<organism evidence="1">
    <name type="scientific">marine sediment metagenome</name>
    <dbReference type="NCBI Taxonomy" id="412755"/>
    <lineage>
        <taxon>unclassified sequences</taxon>
        <taxon>metagenomes</taxon>
        <taxon>ecological metagenomes</taxon>
    </lineage>
</organism>
<proteinExistence type="predicted"/>
<sequence>AILDAVNYTNVIDRNMLSPPTFAGISGTPTEWDEYHRMIGRLGDMVLAAGVLNNHVLVPALAGFNACIKIHSVWSNTADTYSLTFQDEDDVTLTGMPVVVDFVIAANNTAVDAYGMTGFAATVNDAIEVDIAGGAGVEVLYLAYEFWYETI</sequence>
<comment type="caution">
    <text evidence="1">The sequence shown here is derived from an EMBL/GenBank/DDBJ whole genome shotgun (WGS) entry which is preliminary data.</text>
</comment>
<dbReference type="AlphaFoldDB" id="X1CIE3"/>
<name>X1CIE3_9ZZZZ</name>
<evidence type="ECO:0000313" key="1">
    <source>
        <dbReference type="EMBL" id="GAG92852.1"/>
    </source>
</evidence>
<protein>
    <submittedName>
        <fullName evidence="1">Uncharacterized protein</fullName>
    </submittedName>
</protein>
<reference evidence="1" key="1">
    <citation type="journal article" date="2014" name="Front. Microbiol.">
        <title>High frequency of phylogenetically diverse reductive dehalogenase-homologous genes in deep subseafloor sedimentary metagenomes.</title>
        <authorList>
            <person name="Kawai M."/>
            <person name="Futagami T."/>
            <person name="Toyoda A."/>
            <person name="Takaki Y."/>
            <person name="Nishi S."/>
            <person name="Hori S."/>
            <person name="Arai W."/>
            <person name="Tsubouchi T."/>
            <person name="Morono Y."/>
            <person name="Uchiyama I."/>
            <person name="Ito T."/>
            <person name="Fujiyama A."/>
            <person name="Inagaki F."/>
            <person name="Takami H."/>
        </authorList>
    </citation>
    <scope>NUCLEOTIDE SEQUENCE</scope>
    <source>
        <strain evidence="1">Expedition CK06-06</strain>
    </source>
</reference>
<gene>
    <name evidence="1" type="ORF">S01H4_42685</name>
</gene>
<dbReference type="EMBL" id="BART01023466">
    <property type="protein sequence ID" value="GAG92852.1"/>
    <property type="molecule type" value="Genomic_DNA"/>
</dbReference>
<feature type="non-terminal residue" evidence="1">
    <location>
        <position position="1"/>
    </location>
</feature>
<accession>X1CIE3</accession>